<feature type="domain" description="SpaA-like prealbumin fold" evidence="8">
    <location>
        <begin position="506"/>
        <end position="603"/>
    </location>
</feature>
<gene>
    <name evidence="10" type="ORF">GCM10009720_18570</name>
</gene>
<dbReference type="Gene3D" id="2.60.40.10">
    <property type="entry name" value="Immunoglobulins"/>
    <property type="match status" value="2"/>
</dbReference>
<reference evidence="11" key="1">
    <citation type="journal article" date="2019" name="Int. J. Syst. Evol. Microbiol.">
        <title>The Global Catalogue of Microorganisms (GCM) 10K type strain sequencing project: providing services to taxonomists for standard genome sequencing and annotation.</title>
        <authorList>
            <consortium name="The Broad Institute Genomics Platform"/>
            <consortium name="The Broad Institute Genome Sequencing Center for Infectious Disease"/>
            <person name="Wu L."/>
            <person name="Ma J."/>
        </authorList>
    </citation>
    <scope>NUCLEOTIDE SEQUENCE [LARGE SCALE GENOMIC DNA]</scope>
    <source>
        <strain evidence="11">JCM 13595</strain>
    </source>
</reference>
<feature type="domain" description="SpaA-like prealbumin fold" evidence="8">
    <location>
        <begin position="711"/>
        <end position="807"/>
    </location>
</feature>
<comment type="similarity">
    <text evidence="1">Belongs to the serine-aspartate repeat-containing protein (SDr) family.</text>
</comment>
<feature type="domain" description="SpaA-like prealbumin fold" evidence="7">
    <location>
        <begin position="815"/>
        <end position="898"/>
    </location>
</feature>
<feature type="compositionally biased region" description="Low complexity" evidence="4">
    <location>
        <begin position="35"/>
        <end position="49"/>
    </location>
</feature>
<dbReference type="Proteomes" id="UP001501461">
    <property type="component" value="Unassembled WGS sequence"/>
</dbReference>
<dbReference type="InterPro" id="IPR013783">
    <property type="entry name" value="Ig-like_fold"/>
</dbReference>
<evidence type="ECO:0000259" key="7">
    <source>
        <dbReference type="Pfam" id="PF17802"/>
    </source>
</evidence>
<evidence type="ECO:0000256" key="3">
    <source>
        <dbReference type="ARBA" id="ARBA00022729"/>
    </source>
</evidence>
<evidence type="ECO:0000256" key="1">
    <source>
        <dbReference type="ARBA" id="ARBA00007257"/>
    </source>
</evidence>
<organism evidence="10 11">
    <name type="scientific">Yaniella flava</name>
    <dbReference type="NCBI Taxonomy" id="287930"/>
    <lineage>
        <taxon>Bacteria</taxon>
        <taxon>Bacillati</taxon>
        <taxon>Actinomycetota</taxon>
        <taxon>Actinomycetes</taxon>
        <taxon>Micrococcales</taxon>
        <taxon>Micrococcaceae</taxon>
        <taxon>Yaniella</taxon>
    </lineage>
</organism>
<feature type="transmembrane region" description="Helical" evidence="5">
    <location>
        <begin position="927"/>
        <end position="947"/>
    </location>
</feature>
<dbReference type="InterPro" id="IPR041033">
    <property type="entry name" value="SpaA_PFL_dom_1"/>
</dbReference>
<keyword evidence="2" id="KW-0964">Secreted</keyword>
<comment type="caution">
    <text evidence="10">The sequence shown here is derived from an EMBL/GenBank/DDBJ whole genome shotgun (WGS) entry which is preliminary data.</text>
</comment>
<keyword evidence="5" id="KW-0812">Transmembrane</keyword>
<protein>
    <submittedName>
        <fullName evidence="10">Uncharacterized protein</fullName>
    </submittedName>
</protein>
<proteinExistence type="inferred from homology"/>
<dbReference type="InterPro" id="IPR048834">
    <property type="entry name" value="SpaA_pre-album"/>
</dbReference>
<evidence type="ECO:0000313" key="11">
    <source>
        <dbReference type="Proteomes" id="UP001501461"/>
    </source>
</evidence>
<feature type="domain" description="SpaA-like prealbumin fold" evidence="7">
    <location>
        <begin position="612"/>
        <end position="694"/>
    </location>
</feature>
<dbReference type="Pfam" id="PF20674">
    <property type="entry name" value="SpaA_3"/>
    <property type="match status" value="1"/>
</dbReference>
<evidence type="ECO:0000256" key="4">
    <source>
        <dbReference type="SAM" id="MobiDB-lite"/>
    </source>
</evidence>
<feature type="compositionally biased region" description="Low complexity" evidence="4">
    <location>
        <begin position="80"/>
        <end position="98"/>
    </location>
</feature>
<feature type="region of interest" description="Disordered" evidence="4">
    <location>
        <begin position="29"/>
        <end position="120"/>
    </location>
</feature>
<dbReference type="RefSeq" id="WP_343957891.1">
    <property type="nucleotide sequence ID" value="NZ_BAAAMN010000038.1"/>
</dbReference>
<evidence type="ECO:0000259" key="9">
    <source>
        <dbReference type="Pfam" id="PF20674"/>
    </source>
</evidence>
<keyword evidence="5" id="KW-1133">Transmembrane helix</keyword>
<evidence type="ECO:0000313" key="10">
    <source>
        <dbReference type="EMBL" id="GAA2038396.1"/>
    </source>
</evidence>
<sequence>MKLASPRRGFAAMAVALVSAVLILPSGAAVADQHATPPTSEVETTTSVPSVPPTAPDDAASPATEQSSSPEPTVEASVSTAPDEPAEAAEPTEAPAPAEEADQEAVQSEPLNAPAQSGSALTCEPGYVYSMGRAGQVYEINPSGRRTELANFGSRGTGNAFNGIGIGSGGTPTYAYHRDSQTRATIYRWNGPGSAPESLVTYTHGLSGDLVAGAVDLNTGDYYFGGYERHYRYSYGSGWWQTKVYEYQFRIWKYNAASNSVQYVGYVNTGIDTEDISAANGDMAFNDQGNLFFLISGGSQAAIGTITAGELEGSLGDELQSSSTEMKTLGGTGGANANGIAFDADGSIYLGTSSYLYKYNPTTWQQIGSPQNVLRNSTDLAGCSSPSSIEVTKNVVDRKDDNDQFTLEMHSGNDVIAQAITEGSATGRQEHQIGPVPALYQDTFSISEAMAEGSESALPDDYDTSWVCTDGDGWQDSGQGTTFDVTVTKLGQSIACEFTNAPLSDTELTLVKAFDTKYGAPEDTDDWTLTATPDGGDTMEFAHEETQRVEAGDYTISEFFGDNMAPGDAGYDLTDITCTADGQDIPVAGDGSVTLEDRTATECVLTNADQPGTVVWQKVDTDGNQLAGSEWQLTGPEGFGEVPITDNGEHDADDRDGYFRVEGLHWGQYTLEETVAPDGYELLEDSVDFAVQGTDLDYAFDVGFENIAIPTLTLYKAFETQYGAPEVLTDWNLFATSEDDELVFEHGETQRVAEGTYQLSETYGADGQEAAAVGYELQEIVCTVDGEDQQVLGGELTIEQDTAIECTFINIDLPGAVQWEKTNATGDPLADSEWSLSGPDGFGELAVVDNGEYDVIETAGTIRVEGLHWGDYTLEETQAPAGFQLISGTEEFQISGTGREYVFDESFVNEPLAPGELPLTGVFSGKWPLIGAASLALAVLGGLTWSLRQRQSK</sequence>
<feature type="compositionally biased region" description="Polar residues" evidence="4">
    <location>
        <begin position="66"/>
        <end position="79"/>
    </location>
</feature>
<dbReference type="PANTHER" id="PTHR36108">
    <property type="entry name" value="COLOSSIN-B-RELATED"/>
    <property type="match status" value="1"/>
</dbReference>
<dbReference type="Pfam" id="PF17802">
    <property type="entry name" value="SpaA"/>
    <property type="match status" value="2"/>
</dbReference>
<evidence type="ECO:0000256" key="2">
    <source>
        <dbReference type="ARBA" id="ARBA00022525"/>
    </source>
</evidence>
<feature type="compositionally biased region" description="Low complexity" evidence="4">
    <location>
        <begin position="56"/>
        <end position="65"/>
    </location>
</feature>
<dbReference type="EMBL" id="BAAAMN010000038">
    <property type="protein sequence ID" value="GAA2038396.1"/>
    <property type="molecule type" value="Genomic_DNA"/>
</dbReference>
<name>A0ABP5G182_9MICC</name>
<dbReference type="SUPFAM" id="SSF63829">
    <property type="entry name" value="Calcium-dependent phosphotriesterase"/>
    <property type="match status" value="1"/>
</dbReference>
<evidence type="ECO:0000259" key="8">
    <source>
        <dbReference type="Pfam" id="PF19403"/>
    </source>
</evidence>
<keyword evidence="5" id="KW-0472">Membrane</keyword>
<feature type="signal peptide" evidence="6">
    <location>
        <begin position="1"/>
        <end position="31"/>
    </location>
</feature>
<dbReference type="InterPro" id="IPR045826">
    <property type="entry name" value="SpaA_PFL_dom_2"/>
</dbReference>
<feature type="chain" id="PRO_5046139066" evidence="6">
    <location>
        <begin position="32"/>
        <end position="953"/>
    </location>
</feature>
<keyword evidence="3 6" id="KW-0732">Signal</keyword>
<dbReference type="Pfam" id="PF19403">
    <property type="entry name" value="SpaA_2"/>
    <property type="match status" value="2"/>
</dbReference>
<keyword evidence="11" id="KW-1185">Reference proteome</keyword>
<accession>A0ABP5G182</accession>
<evidence type="ECO:0000256" key="5">
    <source>
        <dbReference type="SAM" id="Phobius"/>
    </source>
</evidence>
<feature type="domain" description="SpaA-like prealbumin fold" evidence="9">
    <location>
        <begin position="389"/>
        <end position="502"/>
    </location>
</feature>
<dbReference type="PANTHER" id="PTHR36108:SF13">
    <property type="entry name" value="COLOSSIN-B-RELATED"/>
    <property type="match status" value="1"/>
</dbReference>
<evidence type="ECO:0000256" key="6">
    <source>
        <dbReference type="SAM" id="SignalP"/>
    </source>
</evidence>